<keyword evidence="3" id="KW-1185">Reference proteome</keyword>
<dbReference type="GeneID" id="32384875"/>
<evidence type="ECO:0000256" key="1">
    <source>
        <dbReference type="SAM" id="MobiDB-lite"/>
    </source>
</evidence>
<dbReference type="EMBL" id="LGUS01000241">
    <property type="protein sequence ID" value="KOG27777.1"/>
    <property type="molecule type" value="Genomic_DNA"/>
</dbReference>
<gene>
    <name evidence="2" type="ORF">ADK37_40510</name>
</gene>
<dbReference type="AlphaFoldDB" id="A0A0L8KPE0"/>
<dbReference type="SUPFAM" id="SSF50370">
    <property type="entry name" value="Ricin B-like lectins"/>
    <property type="match status" value="1"/>
</dbReference>
<dbReference type="CDD" id="cd00161">
    <property type="entry name" value="beta-trefoil_Ricin-like"/>
    <property type="match status" value="1"/>
</dbReference>
<name>A0A0L8KPE0_9ACTN</name>
<organism evidence="2 3">
    <name type="scientific">Streptomyces resistomycificus</name>
    <dbReference type="NCBI Taxonomy" id="67356"/>
    <lineage>
        <taxon>Bacteria</taxon>
        <taxon>Bacillati</taxon>
        <taxon>Actinomycetota</taxon>
        <taxon>Actinomycetes</taxon>
        <taxon>Kitasatosporales</taxon>
        <taxon>Streptomycetaceae</taxon>
        <taxon>Streptomyces</taxon>
        <taxon>Streptomyces aurantiacus group</taxon>
    </lineage>
</organism>
<sequence>MPGRGPPAGDLNPGEIVTDVQSSPAPSRLSLDVTGASTTDGAPVQLWTCSGGTKQRPNPN</sequence>
<dbReference type="RefSeq" id="WP_030043504.1">
    <property type="nucleotide sequence ID" value="NZ_KL575631.1"/>
</dbReference>
<dbReference type="Proteomes" id="UP000037251">
    <property type="component" value="Unassembled WGS sequence"/>
</dbReference>
<protein>
    <submittedName>
        <fullName evidence="2">Uncharacterized protein</fullName>
    </submittedName>
</protein>
<feature type="region of interest" description="Disordered" evidence="1">
    <location>
        <begin position="1"/>
        <end position="60"/>
    </location>
</feature>
<dbReference type="Gene3D" id="2.80.10.50">
    <property type="match status" value="1"/>
</dbReference>
<accession>A0A0L8KPE0</accession>
<comment type="caution">
    <text evidence="2">The sequence shown here is derived from an EMBL/GenBank/DDBJ whole genome shotgun (WGS) entry which is preliminary data.</text>
</comment>
<dbReference type="STRING" id="67356.AQJ84_18785"/>
<dbReference type="InterPro" id="IPR035992">
    <property type="entry name" value="Ricin_B-like_lectins"/>
</dbReference>
<reference evidence="3" key="1">
    <citation type="submission" date="2015-07" db="EMBL/GenBank/DDBJ databases">
        <authorList>
            <person name="Ju K.-S."/>
            <person name="Doroghazi J.R."/>
            <person name="Metcalf W.W."/>
        </authorList>
    </citation>
    <scope>NUCLEOTIDE SEQUENCE [LARGE SCALE GENOMIC DNA]</scope>
    <source>
        <strain evidence="3">NRRL 2290</strain>
    </source>
</reference>
<dbReference type="OrthoDB" id="4273937at2"/>
<evidence type="ECO:0000313" key="2">
    <source>
        <dbReference type="EMBL" id="KOG27777.1"/>
    </source>
</evidence>
<proteinExistence type="predicted"/>
<evidence type="ECO:0000313" key="3">
    <source>
        <dbReference type="Proteomes" id="UP000037251"/>
    </source>
</evidence>
<feature type="compositionally biased region" description="Polar residues" evidence="1">
    <location>
        <begin position="47"/>
        <end position="60"/>
    </location>
</feature>